<comment type="subcellular location">
    <subcellularLocation>
        <location evidence="5">Cytoplasm</location>
    </subcellularLocation>
</comment>
<dbReference type="GO" id="GO:0000105">
    <property type="term" value="P:L-histidine biosynthetic process"/>
    <property type="evidence" value="ECO:0007669"/>
    <property type="project" value="UniProtKB-UniRule"/>
</dbReference>
<dbReference type="RefSeq" id="WP_317137040.1">
    <property type="nucleotide sequence ID" value="NZ_CP043875.1"/>
</dbReference>
<comment type="similarity">
    <text evidence="5">Belongs to the imidazoleglycerol-phosphate dehydratase family.</text>
</comment>
<proteinExistence type="inferred from homology"/>
<dbReference type="GeneID" id="85228828"/>
<keyword evidence="3 5" id="KW-0368">Histidine biosynthesis</keyword>
<dbReference type="HAMAP" id="MF_00076">
    <property type="entry name" value="HisB"/>
    <property type="match status" value="1"/>
</dbReference>
<dbReference type="InterPro" id="IPR020568">
    <property type="entry name" value="Ribosomal_Su5_D2-typ_SF"/>
</dbReference>
<reference evidence="6 7" key="1">
    <citation type="submission" date="2019-09" db="EMBL/GenBank/DDBJ databases">
        <title>The complete genome of Methanoplanus sp. FWC-SCC4.</title>
        <authorList>
            <person name="Chen S.-C."/>
            <person name="Zhou Y.-Z."/>
            <person name="Lai M.-C."/>
        </authorList>
    </citation>
    <scope>NUCLEOTIDE SEQUENCE [LARGE SCALE GENOMIC DNA]</scope>
    <source>
        <strain evidence="6 7">FWC-SCC4</strain>
    </source>
</reference>
<evidence type="ECO:0000313" key="7">
    <source>
        <dbReference type="Proteomes" id="UP001301797"/>
    </source>
</evidence>
<evidence type="ECO:0000256" key="5">
    <source>
        <dbReference type="HAMAP-Rule" id="MF_00076"/>
    </source>
</evidence>
<evidence type="ECO:0000256" key="2">
    <source>
        <dbReference type="ARBA" id="ARBA00022605"/>
    </source>
</evidence>
<dbReference type="NCBIfam" id="NF002114">
    <property type="entry name" value="PRK00951.2-4"/>
    <property type="match status" value="1"/>
</dbReference>
<dbReference type="PANTHER" id="PTHR23133:SF2">
    <property type="entry name" value="IMIDAZOLEGLYCEROL-PHOSPHATE DEHYDRATASE"/>
    <property type="match status" value="1"/>
</dbReference>
<keyword evidence="4 5" id="KW-0456">Lyase</keyword>
<keyword evidence="7" id="KW-1185">Reference proteome</keyword>
<dbReference type="FunFam" id="3.30.230.40:FF:000003">
    <property type="entry name" value="Imidazoleglycerol-phosphate dehydratase HisB"/>
    <property type="match status" value="1"/>
</dbReference>
<dbReference type="EMBL" id="CP043875">
    <property type="protein sequence ID" value="WOF15470.1"/>
    <property type="molecule type" value="Genomic_DNA"/>
</dbReference>
<dbReference type="PROSITE" id="PS00955">
    <property type="entry name" value="IGP_DEHYDRATASE_2"/>
    <property type="match status" value="1"/>
</dbReference>
<dbReference type="EC" id="4.2.1.19" evidence="5"/>
<dbReference type="GO" id="GO:0005737">
    <property type="term" value="C:cytoplasm"/>
    <property type="evidence" value="ECO:0007669"/>
    <property type="project" value="UniProtKB-SubCell"/>
</dbReference>
<comment type="catalytic activity">
    <reaction evidence="5">
        <text>D-erythro-1-(imidazol-4-yl)glycerol 3-phosphate = 3-(imidazol-4-yl)-2-oxopropyl phosphate + H2O</text>
        <dbReference type="Rhea" id="RHEA:11040"/>
        <dbReference type="ChEBI" id="CHEBI:15377"/>
        <dbReference type="ChEBI" id="CHEBI:57766"/>
        <dbReference type="ChEBI" id="CHEBI:58278"/>
        <dbReference type="EC" id="4.2.1.19"/>
    </reaction>
</comment>
<dbReference type="PANTHER" id="PTHR23133">
    <property type="entry name" value="IMIDAZOLEGLYCEROL-PHOSPHATE DEHYDRATASE HIS7"/>
    <property type="match status" value="1"/>
</dbReference>
<dbReference type="Gene3D" id="3.30.230.40">
    <property type="entry name" value="Imidazole glycerol phosphate dehydratase, domain 1"/>
    <property type="match status" value="2"/>
</dbReference>
<evidence type="ECO:0000256" key="1">
    <source>
        <dbReference type="ARBA" id="ARBA00005047"/>
    </source>
</evidence>
<dbReference type="InterPro" id="IPR000807">
    <property type="entry name" value="ImidazoleglycerolP_deHydtase"/>
</dbReference>
<accession>A0AA97F9S9</accession>
<organism evidence="6 7">
    <name type="scientific">Methanochimaera problematica</name>
    <dbReference type="NCBI Taxonomy" id="2609417"/>
    <lineage>
        <taxon>Archaea</taxon>
        <taxon>Methanobacteriati</taxon>
        <taxon>Methanobacteriota</taxon>
        <taxon>Stenosarchaea group</taxon>
        <taxon>Methanomicrobia</taxon>
        <taxon>Methanomicrobiales</taxon>
        <taxon>Methanomicrobiaceae</taxon>
        <taxon>Methanochimaera</taxon>
    </lineage>
</organism>
<keyword evidence="5" id="KW-0963">Cytoplasm</keyword>
<dbReference type="SUPFAM" id="SSF54211">
    <property type="entry name" value="Ribosomal protein S5 domain 2-like"/>
    <property type="match status" value="2"/>
</dbReference>
<dbReference type="AlphaFoldDB" id="A0AA97F9S9"/>
<dbReference type="PROSITE" id="PS00954">
    <property type="entry name" value="IGP_DEHYDRATASE_1"/>
    <property type="match status" value="1"/>
</dbReference>
<keyword evidence="2 5" id="KW-0028">Amino-acid biosynthesis</keyword>
<evidence type="ECO:0000256" key="4">
    <source>
        <dbReference type="ARBA" id="ARBA00023239"/>
    </source>
</evidence>
<evidence type="ECO:0000313" key="6">
    <source>
        <dbReference type="EMBL" id="WOF15470.1"/>
    </source>
</evidence>
<protein>
    <recommendedName>
        <fullName evidence="5">Imidazoleglycerol-phosphate dehydratase</fullName>
        <shortName evidence="5">IGPD</shortName>
        <ecNumber evidence="5">4.2.1.19</ecNumber>
    </recommendedName>
</protein>
<name>A0AA97F9S9_9EURY</name>
<dbReference type="Proteomes" id="UP001301797">
    <property type="component" value="Chromosome"/>
</dbReference>
<gene>
    <name evidence="5 6" type="primary">hisB</name>
    <name evidence="6" type="ORF">F1737_01625</name>
</gene>
<dbReference type="GO" id="GO:0004424">
    <property type="term" value="F:imidazoleglycerol-phosphate dehydratase activity"/>
    <property type="evidence" value="ECO:0007669"/>
    <property type="project" value="UniProtKB-UniRule"/>
</dbReference>
<dbReference type="Pfam" id="PF00475">
    <property type="entry name" value="IGPD"/>
    <property type="match status" value="1"/>
</dbReference>
<dbReference type="KEGG" id="mefw:F1737_01625"/>
<sequence length="191" mass="20858">MRCAEVFRETKETKVRVLINLDGQGEVCADTKIPFLDHMLSAMGRHGGFDLTVEADGDLDIDCHHTVEDIGIVFGQALKEAIGEGRGIVRFSHMAVPMDESIAYATLDLGGRSYLVMDGRFFGSPGDIPGDLYEHFFYSICSNAKITANLSFTGRNDHHICEALFKVFGIALGMATRVDPKKGIPSTKGTL</sequence>
<dbReference type="CDD" id="cd07914">
    <property type="entry name" value="IGPD"/>
    <property type="match status" value="1"/>
</dbReference>
<comment type="pathway">
    <text evidence="1 5">Amino-acid biosynthesis; L-histidine biosynthesis; L-histidine from 5-phospho-alpha-D-ribose 1-diphosphate: step 6/9.</text>
</comment>
<dbReference type="InterPro" id="IPR020565">
    <property type="entry name" value="ImidazoleglycerP_deHydtase_CS"/>
</dbReference>
<dbReference type="InterPro" id="IPR038494">
    <property type="entry name" value="IGPD_sf"/>
</dbReference>
<dbReference type="NCBIfam" id="NF002111">
    <property type="entry name" value="PRK00951.2-1"/>
    <property type="match status" value="1"/>
</dbReference>
<evidence type="ECO:0000256" key="3">
    <source>
        <dbReference type="ARBA" id="ARBA00023102"/>
    </source>
</evidence>